<evidence type="ECO:0000313" key="6">
    <source>
        <dbReference type="EMBL" id="SBP07773.1"/>
    </source>
</evidence>
<dbReference type="AlphaFoldDB" id="A0A1A7WPV2"/>
<name>A0A1A7WPV2_9TELE</name>
<comment type="subcellular location">
    <subcellularLocation>
        <location evidence="1">Secreted</location>
    </subcellularLocation>
</comment>
<evidence type="ECO:0000259" key="5">
    <source>
        <dbReference type="Pfam" id="PF13330"/>
    </source>
</evidence>
<dbReference type="EMBL" id="HADW01006373">
    <property type="protein sequence ID" value="SBP07773.1"/>
    <property type="molecule type" value="Transcribed_RNA"/>
</dbReference>
<dbReference type="Pfam" id="PF13330">
    <property type="entry name" value="Mucin2_WxxW"/>
    <property type="match status" value="1"/>
</dbReference>
<evidence type="ECO:0000256" key="1">
    <source>
        <dbReference type="ARBA" id="ARBA00004613"/>
    </source>
</evidence>
<organism evidence="6">
    <name type="scientific">Iconisemion striatum</name>
    <dbReference type="NCBI Taxonomy" id="60296"/>
    <lineage>
        <taxon>Eukaryota</taxon>
        <taxon>Metazoa</taxon>
        <taxon>Chordata</taxon>
        <taxon>Craniata</taxon>
        <taxon>Vertebrata</taxon>
        <taxon>Euteleostomi</taxon>
        <taxon>Actinopterygii</taxon>
        <taxon>Neopterygii</taxon>
        <taxon>Teleostei</taxon>
        <taxon>Neoteleostei</taxon>
        <taxon>Acanthomorphata</taxon>
        <taxon>Ovalentaria</taxon>
        <taxon>Atherinomorphae</taxon>
        <taxon>Cyprinodontiformes</taxon>
        <taxon>Nothobranchiidae</taxon>
        <taxon>Iconisemion</taxon>
    </lineage>
</organism>
<keyword evidence="2" id="KW-0964">Secreted</keyword>
<dbReference type="PANTHER" id="PTHR15031">
    <property type="entry name" value="CARTILAGE INTERMEDIATE LAYER PROTEIN CLIP"/>
    <property type="match status" value="1"/>
</dbReference>
<evidence type="ECO:0000256" key="2">
    <source>
        <dbReference type="ARBA" id="ARBA00022525"/>
    </source>
</evidence>
<feature type="non-terminal residue" evidence="6">
    <location>
        <position position="1"/>
    </location>
</feature>
<dbReference type="InterPro" id="IPR025155">
    <property type="entry name" value="WxxW_domain"/>
</dbReference>
<proteinExistence type="predicted"/>
<feature type="domain" description="WxxW" evidence="5">
    <location>
        <begin position="1"/>
        <end position="81"/>
    </location>
</feature>
<dbReference type="GO" id="GO:0005576">
    <property type="term" value="C:extracellular region"/>
    <property type="evidence" value="ECO:0007669"/>
    <property type="project" value="UniProtKB-SubCell"/>
</dbReference>
<protein>
    <recommendedName>
        <fullName evidence="5">WxxW domain-containing protein</fullName>
    </recommendedName>
</protein>
<gene>
    <name evidence="6" type="primary">Nfu_g_1_012162</name>
</gene>
<reference evidence="6" key="2">
    <citation type="submission" date="2016-06" db="EMBL/GenBank/DDBJ databases">
        <title>The genome of a short-lived fish provides insights into sex chromosome evolution and the genetic control of aging.</title>
        <authorList>
            <person name="Reichwald K."/>
            <person name="Felder M."/>
            <person name="Petzold A."/>
            <person name="Koch P."/>
            <person name="Groth M."/>
            <person name="Platzer M."/>
        </authorList>
    </citation>
    <scope>NUCLEOTIDE SEQUENCE</scope>
    <source>
        <tissue evidence="6">Brain</tissue>
    </source>
</reference>
<evidence type="ECO:0000256" key="3">
    <source>
        <dbReference type="ARBA" id="ARBA00022729"/>
    </source>
</evidence>
<keyword evidence="4" id="KW-0325">Glycoprotein</keyword>
<reference evidence="6" key="1">
    <citation type="submission" date="2016-05" db="EMBL/GenBank/DDBJ databases">
        <authorList>
            <person name="Lavstsen T."/>
            <person name="Jespersen J.S."/>
        </authorList>
    </citation>
    <scope>NUCLEOTIDE SEQUENCE</scope>
    <source>
        <tissue evidence="6">Brain</tissue>
    </source>
</reference>
<sequence>WYNRDHPSGSGDVELLTDLRDEHPGEICPKPLKIEVATVDGVPAKKTGQKFHVYSKLKGFVCLNEEQKSGTCLDYKVRFKCECHPKERLYCCE</sequence>
<evidence type="ECO:0000256" key="4">
    <source>
        <dbReference type="ARBA" id="ARBA00023180"/>
    </source>
</evidence>
<keyword evidence="3" id="KW-0732">Signal</keyword>
<accession>A0A1A7WPV2</accession>
<dbReference type="InterPro" id="IPR039675">
    <property type="entry name" value="CILP1/CILP2"/>
</dbReference>